<name>A0A5N1J530_9BACT</name>
<reference evidence="2 3" key="1">
    <citation type="submission" date="2019-09" db="EMBL/GenBank/DDBJ databases">
        <title>Genome sequence of Adhaeribacter sp. M2.</title>
        <authorList>
            <person name="Srinivasan S."/>
        </authorList>
    </citation>
    <scope>NUCLEOTIDE SEQUENCE [LARGE SCALE GENOMIC DNA]</scope>
    <source>
        <strain evidence="2 3">M2</strain>
    </source>
</reference>
<dbReference type="RefSeq" id="WP_150902841.1">
    <property type="nucleotide sequence ID" value="NZ_VTWT01000002.1"/>
</dbReference>
<keyword evidence="3" id="KW-1185">Reference proteome</keyword>
<comment type="caution">
    <text evidence="2">The sequence shown here is derived from an EMBL/GenBank/DDBJ whole genome shotgun (WGS) entry which is preliminary data.</text>
</comment>
<dbReference type="EMBL" id="VTWT01000002">
    <property type="protein sequence ID" value="KAA9340914.1"/>
    <property type="molecule type" value="Genomic_DNA"/>
</dbReference>
<protein>
    <recommendedName>
        <fullName evidence="4">Lipoprotein</fullName>
    </recommendedName>
</protein>
<proteinExistence type="predicted"/>
<evidence type="ECO:0000313" key="2">
    <source>
        <dbReference type="EMBL" id="KAA9340914.1"/>
    </source>
</evidence>
<accession>A0A5N1J530</accession>
<sequence>MKTRYLPLGLLLLLFSCDTSDQIENRVSQPQEADSVLSPLQGPDDANGKPVKPVYMSRFAKAFFDFQEAVYNEDAEGVNTFIDPEIGLYIIENPGALPKMTRVQDVRSFKRDFKGESFFTIKDRLQSCQLKEESLPAFTCGTETKLSGGYSKEGCFAADDQEFRKNEIYKYASLPDPEVKNIERTLPLVKKTVVQTASSYRFHFGYINGQWKVLFIDLRIPCSA</sequence>
<evidence type="ECO:0008006" key="4">
    <source>
        <dbReference type="Google" id="ProtNLM"/>
    </source>
</evidence>
<evidence type="ECO:0000256" key="1">
    <source>
        <dbReference type="SAM" id="MobiDB-lite"/>
    </source>
</evidence>
<dbReference type="AlphaFoldDB" id="A0A5N1J530"/>
<dbReference type="PROSITE" id="PS51257">
    <property type="entry name" value="PROKAR_LIPOPROTEIN"/>
    <property type="match status" value="1"/>
</dbReference>
<dbReference type="Proteomes" id="UP000326570">
    <property type="component" value="Unassembled WGS sequence"/>
</dbReference>
<feature type="region of interest" description="Disordered" evidence="1">
    <location>
        <begin position="25"/>
        <end position="48"/>
    </location>
</feature>
<gene>
    <name evidence="2" type="ORF">F0P94_05670</name>
</gene>
<organism evidence="2 3">
    <name type="scientific">Adhaeribacter soli</name>
    <dbReference type="NCBI Taxonomy" id="2607655"/>
    <lineage>
        <taxon>Bacteria</taxon>
        <taxon>Pseudomonadati</taxon>
        <taxon>Bacteroidota</taxon>
        <taxon>Cytophagia</taxon>
        <taxon>Cytophagales</taxon>
        <taxon>Hymenobacteraceae</taxon>
        <taxon>Adhaeribacter</taxon>
    </lineage>
</organism>
<evidence type="ECO:0000313" key="3">
    <source>
        <dbReference type="Proteomes" id="UP000326570"/>
    </source>
</evidence>